<keyword evidence="1" id="KW-1133">Transmembrane helix</keyword>
<sequence length="53" mass="5945">MHLPASRATVALVWCLVVAYTVVMVVYQRKIAEASVFRVHCEPLSRNTVQLST</sequence>
<proteinExistence type="predicted"/>
<dbReference type="AlphaFoldDB" id="A0A5E9GSB8"/>
<dbReference type="EMBL" id="FNIB01000003">
    <property type="protein sequence ID" value="SDM98338.1"/>
    <property type="molecule type" value="Genomic_DNA"/>
</dbReference>
<feature type="transmembrane region" description="Helical" evidence="1">
    <location>
        <begin position="6"/>
        <end position="27"/>
    </location>
</feature>
<name>A0A5E9GSB8_9MICO</name>
<accession>A0A5E9GSB8</accession>
<dbReference type="Proteomes" id="UP000199639">
    <property type="component" value="Unassembled WGS sequence"/>
</dbReference>
<gene>
    <name evidence="2" type="ORF">SAMN05216368_103131</name>
</gene>
<keyword evidence="1" id="KW-0812">Transmembrane</keyword>
<evidence type="ECO:0000313" key="2">
    <source>
        <dbReference type="EMBL" id="SDM98338.1"/>
    </source>
</evidence>
<reference evidence="2 3" key="1">
    <citation type="submission" date="2016-10" db="EMBL/GenBank/DDBJ databases">
        <authorList>
            <person name="Varghese N."/>
            <person name="Submissions S."/>
        </authorList>
    </citation>
    <scope>NUCLEOTIDE SEQUENCE [LARGE SCALE GENOMIC DNA]</scope>
    <source>
        <strain evidence="2 3">CGMCC 1.11215</strain>
    </source>
</reference>
<organism evidence="2 3">
    <name type="scientific">Cryobacterium flavum</name>
    <dbReference type="NCBI Taxonomy" id="1424659"/>
    <lineage>
        <taxon>Bacteria</taxon>
        <taxon>Bacillati</taxon>
        <taxon>Actinomycetota</taxon>
        <taxon>Actinomycetes</taxon>
        <taxon>Micrococcales</taxon>
        <taxon>Microbacteriaceae</taxon>
        <taxon>Cryobacterium</taxon>
    </lineage>
</organism>
<keyword evidence="1" id="KW-0472">Membrane</keyword>
<evidence type="ECO:0000313" key="3">
    <source>
        <dbReference type="Proteomes" id="UP000199639"/>
    </source>
</evidence>
<evidence type="ECO:0000256" key="1">
    <source>
        <dbReference type="SAM" id="Phobius"/>
    </source>
</evidence>
<protein>
    <submittedName>
        <fullName evidence="2">Uncharacterized protein</fullName>
    </submittedName>
</protein>